<evidence type="ECO:0000313" key="2">
    <source>
        <dbReference type="Proteomes" id="UP000644749"/>
    </source>
</evidence>
<dbReference type="RefSeq" id="WP_202380338.1">
    <property type="nucleotide sequence ID" value="NZ_BNCL01000036.1"/>
</dbReference>
<name>A0ABS1SA63_9RHOB</name>
<protein>
    <recommendedName>
        <fullName evidence="3">DUF91 domain-containing protein</fullName>
    </recommendedName>
</protein>
<dbReference type="Gene3D" id="3.40.1350.10">
    <property type="match status" value="1"/>
</dbReference>
<comment type="caution">
    <text evidence="1">The sequence shown here is derived from an EMBL/GenBank/DDBJ whole genome shotgun (WGS) entry which is preliminary data.</text>
</comment>
<proteinExistence type="predicted"/>
<dbReference type="EMBL" id="JAESHT010000035">
    <property type="protein sequence ID" value="MBL3675632.1"/>
    <property type="molecule type" value="Genomic_DNA"/>
</dbReference>
<dbReference type="InterPro" id="IPR011856">
    <property type="entry name" value="tRNA_endonuc-like_dom_sf"/>
</dbReference>
<sequence length="404" mass="44172">MARQKIKPAYISANGSLTTVLSQAAFLENDIQTLVHQHPDILPLHEIDPAFAGAVSICCELSTPAGRIDNLLLTPAGLPVVVECKLWRNPQARREVVGQVLEYARELSRFTSADLQREASKKGVTSLFEHVRQHHPDIDEVSFHDTLTRSLARGRFLLLIVGDGITANVEAIFEQLSSNGSLHFSFGLVELPIFTLPDGARLAVPRVVARTGVEIRKVVDLPNGMVLEDGADSDDDDIDDQGVISARRASRAAGQEERTRFWTEFLEKLTLDDPEQPRPKAGSRGSLTFTLPVPGYNSWLTAWRMPSSGEVGVFLSFRAGSVGQRVAQSLVDSSGDRILAELGGTASIGDKDGTPVFRDRRFFGDLTNPEVGSAARAWLAERVNRFVNVLRPAVRSAAADLEEE</sequence>
<dbReference type="Proteomes" id="UP000644749">
    <property type="component" value="Unassembled WGS sequence"/>
</dbReference>
<reference evidence="1 2" key="1">
    <citation type="submission" date="2021-01" db="EMBL/GenBank/DDBJ databases">
        <title>011410 draft genome.</title>
        <authorList>
            <person name="Lang L."/>
        </authorList>
    </citation>
    <scope>NUCLEOTIDE SEQUENCE [LARGE SCALE GENOMIC DNA]</scope>
    <source>
        <strain evidence="1 2">KCTC 42845</strain>
    </source>
</reference>
<evidence type="ECO:0000313" key="1">
    <source>
        <dbReference type="EMBL" id="MBL3675632.1"/>
    </source>
</evidence>
<gene>
    <name evidence="1" type="ORF">JL111_19365</name>
</gene>
<accession>A0ABS1SA63</accession>
<keyword evidence="2" id="KW-1185">Reference proteome</keyword>
<organism evidence="1 2">
    <name type="scientific">Paracoccus aerius</name>
    <dbReference type="NCBI Taxonomy" id="1915382"/>
    <lineage>
        <taxon>Bacteria</taxon>
        <taxon>Pseudomonadati</taxon>
        <taxon>Pseudomonadota</taxon>
        <taxon>Alphaproteobacteria</taxon>
        <taxon>Rhodobacterales</taxon>
        <taxon>Paracoccaceae</taxon>
        <taxon>Paracoccus</taxon>
    </lineage>
</organism>
<evidence type="ECO:0008006" key="3">
    <source>
        <dbReference type="Google" id="ProtNLM"/>
    </source>
</evidence>